<dbReference type="InterPro" id="IPR017507">
    <property type="entry name" value="Tscrpt_reg_HipB-like"/>
</dbReference>
<dbReference type="PROSITE" id="PS50943">
    <property type="entry name" value="HTH_CROC1"/>
    <property type="match status" value="1"/>
</dbReference>
<evidence type="ECO:0000256" key="1">
    <source>
        <dbReference type="SAM" id="MobiDB-lite"/>
    </source>
</evidence>
<dbReference type="SUPFAM" id="SSF47413">
    <property type="entry name" value="lambda repressor-like DNA-binding domains"/>
    <property type="match status" value="1"/>
</dbReference>
<dbReference type="SMART" id="SM00530">
    <property type="entry name" value="HTH_XRE"/>
    <property type="match status" value="1"/>
</dbReference>
<dbReference type="InterPro" id="IPR010982">
    <property type="entry name" value="Lambda_DNA-bd_dom_sf"/>
</dbReference>
<dbReference type="OrthoDB" id="407979at2"/>
<gene>
    <name evidence="3" type="ORF">CW354_16675</name>
</gene>
<dbReference type="CDD" id="cd00093">
    <property type="entry name" value="HTH_XRE"/>
    <property type="match status" value="1"/>
</dbReference>
<dbReference type="Gene3D" id="1.10.260.40">
    <property type="entry name" value="lambda repressor-like DNA-binding domains"/>
    <property type="match status" value="1"/>
</dbReference>
<evidence type="ECO:0000259" key="2">
    <source>
        <dbReference type="PROSITE" id="PS50943"/>
    </source>
</evidence>
<dbReference type="NCBIfam" id="TIGR03070">
    <property type="entry name" value="couple_hipB"/>
    <property type="match status" value="1"/>
</dbReference>
<protein>
    <submittedName>
        <fullName evidence="3">Transcriptional regulator</fullName>
    </submittedName>
</protein>
<dbReference type="Proteomes" id="UP000239504">
    <property type="component" value="Unassembled WGS sequence"/>
</dbReference>
<dbReference type="Pfam" id="PF13560">
    <property type="entry name" value="HTH_31"/>
    <property type="match status" value="1"/>
</dbReference>
<dbReference type="EMBL" id="PJCH01000015">
    <property type="protein sequence ID" value="PQA86014.1"/>
    <property type="molecule type" value="Genomic_DNA"/>
</dbReference>
<organism evidence="3 4">
    <name type="scientific">Hyphococcus luteus</name>
    <dbReference type="NCBI Taxonomy" id="2058213"/>
    <lineage>
        <taxon>Bacteria</taxon>
        <taxon>Pseudomonadati</taxon>
        <taxon>Pseudomonadota</taxon>
        <taxon>Alphaproteobacteria</taxon>
        <taxon>Parvularculales</taxon>
        <taxon>Parvularculaceae</taxon>
        <taxon>Hyphococcus</taxon>
    </lineage>
</organism>
<name>A0A2S7K0I7_9PROT</name>
<dbReference type="InterPro" id="IPR001387">
    <property type="entry name" value="Cro/C1-type_HTH"/>
</dbReference>
<accession>A0A2S7K0I7</accession>
<sequence>MDKRTMQIRTVKDLGAIIRDRRKKADLDQADLAQKVGVSRQWINEVEKGKPRAEISLILKTLDALGVVINIDGERPDKTGKAAQPKTVDIDSIIENARRPKQ</sequence>
<dbReference type="GO" id="GO:0003677">
    <property type="term" value="F:DNA binding"/>
    <property type="evidence" value="ECO:0007669"/>
    <property type="project" value="InterPro"/>
</dbReference>
<feature type="region of interest" description="Disordered" evidence="1">
    <location>
        <begin position="74"/>
        <end position="102"/>
    </location>
</feature>
<evidence type="ECO:0000313" key="4">
    <source>
        <dbReference type="Proteomes" id="UP000239504"/>
    </source>
</evidence>
<evidence type="ECO:0000313" key="3">
    <source>
        <dbReference type="EMBL" id="PQA86014.1"/>
    </source>
</evidence>
<feature type="domain" description="HTH cro/C1-type" evidence="2">
    <location>
        <begin position="18"/>
        <end position="71"/>
    </location>
</feature>
<keyword evidence="4" id="KW-1185">Reference proteome</keyword>
<comment type="caution">
    <text evidence="3">The sequence shown here is derived from an EMBL/GenBank/DDBJ whole genome shotgun (WGS) entry which is preliminary data.</text>
</comment>
<reference evidence="3 4" key="1">
    <citation type="submission" date="2017-12" db="EMBL/GenBank/DDBJ databases">
        <authorList>
            <person name="Hurst M.R.H."/>
        </authorList>
    </citation>
    <scope>NUCLEOTIDE SEQUENCE [LARGE SCALE GENOMIC DNA]</scope>
    <source>
        <strain evidence="3 4">SY-3-19</strain>
    </source>
</reference>
<dbReference type="AlphaFoldDB" id="A0A2S7K0I7"/>
<proteinExistence type="predicted"/>